<sequence length="186" mass="18994">MPGPELLPDAAATALHRARAAARARGARPGRPGSLPPPGRGGGTGGPATAGGARRSGQDGGRSGARPDARDPQTVSASIGRLVNERGWRTPVAVGGVMGRWADVVGAEIAAHCQPETFSEGELVVRADSTAWATQVRLLTATVLRRLDEDLGEGVVTRLVVRGPAGPSWRAGSRSAGGRGPRDTYG</sequence>
<evidence type="ECO:0000313" key="2">
    <source>
        <dbReference type="EMBL" id="TXR56209.1"/>
    </source>
</evidence>
<protein>
    <submittedName>
        <fullName evidence="2">DUF721 domain-containing protein</fullName>
    </submittedName>
</protein>
<organism evidence="2 3">
    <name type="scientific">Quadrisphaera setariae</name>
    <dbReference type="NCBI Taxonomy" id="2593304"/>
    <lineage>
        <taxon>Bacteria</taxon>
        <taxon>Bacillati</taxon>
        <taxon>Actinomycetota</taxon>
        <taxon>Actinomycetes</taxon>
        <taxon>Kineosporiales</taxon>
        <taxon>Kineosporiaceae</taxon>
        <taxon>Quadrisphaera</taxon>
    </lineage>
</organism>
<dbReference type="InterPro" id="IPR007922">
    <property type="entry name" value="DciA-like"/>
</dbReference>
<dbReference type="EMBL" id="VKAC01000006">
    <property type="protein sequence ID" value="TXR56209.1"/>
    <property type="molecule type" value="Genomic_DNA"/>
</dbReference>
<feature type="compositionally biased region" description="Low complexity" evidence="1">
    <location>
        <begin position="166"/>
        <end position="176"/>
    </location>
</feature>
<dbReference type="OrthoDB" id="5516926at2"/>
<dbReference type="PANTHER" id="PTHR36456:SF1">
    <property type="entry name" value="UPF0232 PROTEIN SCO3875"/>
    <property type="match status" value="1"/>
</dbReference>
<reference evidence="2 3" key="1">
    <citation type="submission" date="2019-07" db="EMBL/GenBank/DDBJ databases">
        <title>Quadrisphaera sp. strain DD2A genome sequencing and assembly.</title>
        <authorList>
            <person name="Kim I."/>
        </authorList>
    </citation>
    <scope>NUCLEOTIDE SEQUENCE [LARGE SCALE GENOMIC DNA]</scope>
    <source>
        <strain evidence="2 3">DD2A</strain>
    </source>
</reference>
<evidence type="ECO:0000313" key="3">
    <source>
        <dbReference type="Proteomes" id="UP000321234"/>
    </source>
</evidence>
<evidence type="ECO:0000256" key="1">
    <source>
        <dbReference type="SAM" id="MobiDB-lite"/>
    </source>
</evidence>
<dbReference type="Pfam" id="PF05258">
    <property type="entry name" value="DciA"/>
    <property type="match status" value="1"/>
</dbReference>
<gene>
    <name evidence="2" type="ORF">FMM08_10865</name>
</gene>
<accession>A0A5C8ZG12</accession>
<feature type="compositionally biased region" description="Gly residues" evidence="1">
    <location>
        <begin position="40"/>
        <end position="49"/>
    </location>
</feature>
<proteinExistence type="predicted"/>
<feature type="region of interest" description="Disordered" evidence="1">
    <location>
        <begin position="1"/>
        <end position="82"/>
    </location>
</feature>
<keyword evidence="3" id="KW-1185">Reference proteome</keyword>
<feature type="compositionally biased region" description="Basic residues" evidence="1">
    <location>
        <begin position="16"/>
        <end position="28"/>
    </location>
</feature>
<comment type="caution">
    <text evidence="2">The sequence shown here is derived from an EMBL/GenBank/DDBJ whole genome shotgun (WGS) entry which is preliminary data.</text>
</comment>
<feature type="region of interest" description="Disordered" evidence="1">
    <location>
        <begin position="166"/>
        <end position="186"/>
    </location>
</feature>
<dbReference type="Proteomes" id="UP000321234">
    <property type="component" value="Unassembled WGS sequence"/>
</dbReference>
<dbReference type="PANTHER" id="PTHR36456">
    <property type="entry name" value="UPF0232 PROTEIN SCO3875"/>
    <property type="match status" value="1"/>
</dbReference>
<dbReference type="AlphaFoldDB" id="A0A5C8ZG12"/>
<name>A0A5C8ZG12_9ACTN</name>